<feature type="domain" description="GIY-YIG" evidence="1">
    <location>
        <begin position="35"/>
        <end position="158"/>
    </location>
</feature>
<keyword evidence="3" id="KW-1185">Reference proteome</keyword>
<reference evidence="2 3" key="1">
    <citation type="submission" date="2017-04" db="EMBL/GenBank/DDBJ databases">
        <authorList>
            <person name="Afonso C.L."/>
            <person name="Miller P.J."/>
            <person name="Scott M.A."/>
            <person name="Spackman E."/>
            <person name="Goraichik I."/>
            <person name="Dimitrov K.M."/>
            <person name="Suarez D.L."/>
            <person name="Swayne D.E."/>
        </authorList>
    </citation>
    <scope>NUCLEOTIDE SEQUENCE [LARGE SCALE GENOMIC DNA]</scope>
    <source>
        <strain evidence="2 3">DSM 5090</strain>
    </source>
</reference>
<evidence type="ECO:0000313" key="2">
    <source>
        <dbReference type="EMBL" id="SMC41481.1"/>
    </source>
</evidence>
<evidence type="ECO:0000259" key="1">
    <source>
        <dbReference type="PROSITE" id="PS50164"/>
    </source>
</evidence>
<proteinExistence type="predicted"/>
<dbReference type="RefSeq" id="WP_084574298.1">
    <property type="nucleotide sequence ID" value="NZ_CP155572.1"/>
</dbReference>
<dbReference type="PROSITE" id="PS50164">
    <property type="entry name" value="GIY_YIG"/>
    <property type="match status" value="1"/>
</dbReference>
<gene>
    <name evidence="2" type="ORF">SAMN04488500_102326</name>
</gene>
<evidence type="ECO:0000313" key="3">
    <source>
        <dbReference type="Proteomes" id="UP000192738"/>
    </source>
</evidence>
<dbReference type="SUPFAM" id="SSF82771">
    <property type="entry name" value="GIY-YIG endonuclease"/>
    <property type="match status" value="1"/>
</dbReference>
<sequence>MLATFIIDAYKKSESKEIATILSKSCDATTCCEWSSAGVYSFWDYYTHEVLYIGLAVDLADRFKQHNGIIPARDNSCKKLYIDEYFSHKEKLGYTIFVQSSLSQPITRKNRGEITDEDISYDLVNMRAAEDREDIKVVEGTMIEAYRRRHGRKPKWNKRRGSRYGTNNVRTNSYELIECITKMEPHPLVSKSTFRELETNPTFERYEQLLHALRVNMLYMGMDLHTALNVVLKNGNPMLEEQYKELAHSGYMRKHLIL</sequence>
<organism evidence="2 3">
    <name type="scientific">Sporomusa malonica</name>
    <dbReference type="NCBI Taxonomy" id="112901"/>
    <lineage>
        <taxon>Bacteria</taxon>
        <taxon>Bacillati</taxon>
        <taxon>Bacillota</taxon>
        <taxon>Negativicutes</taxon>
        <taxon>Selenomonadales</taxon>
        <taxon>Sporomusaceae</taxon>
        <taxon>Sporomusa</taxon>
    </lineage>
</organism>
<dbReference type="InterPro" id="IPR000305">
    <property type="entry name" value="GIY-YIG_endonuc"/>
</dbReference>
<dbReference type="OrthoDB" id="1902641at2"/>
<dbReference type="InterPro" id="IPR035901">
    <property type="entry name" value="GIY-YIG_endonuc_sf"/>
</dbReference>
<accession>A0A1W1Z072</accession>
<dbReference type="EMBL" id="FWXI01000002">
    <property type="protein sequence ID" value="SMC41481.1"/>
    <property type="molecule type" value="Genomic_DNA"/>
</dbReference>
<dbReference type="Proteomes" id="UP000192738">
    <property type="component" value="Unassembled WGS sequence"/>
</dbReference>
<name>A0A1W1Z072_9FIRM</name>
<protein>
    <recommendedName>
        <fullName evidence="1">GIY-YIG domain-containing protein</fullName>
    </recommendedName>
</protein>
<dbReference type="AlphaFoldDB" id="A0A1W1Z072"/>